<dbReference type="HOGENOM" id="CLU_009301_3_4_1"/>
<dbReference type="SUPFAM" id="SSF52540">
    <property type="entry name" value="P-loop containing nucleoside triphosphate hydrolases"/>
    <property type="match status" value="1"/>
</dbReference>
<protein>
    <recommendedName>
        <fullName evidence="9">SRP54-type proteins GTP-binding domain-containing protein</fullName>
    </recommendedName>
</protein>
<evidence type="ECO:0000313" key="12">
    <source>
        <dbReference type="Proteomes" id="UP000011087"/>
    </source>
</evidence>
<dbReference type="InterPro" id="IPR036225">
    <property type="entry name" value="SRP/SRP_N"/>
</dbReference>
<evidence type="ECO:0000256" key="8">
    <source>
        <dbReference type="SAM" id="SignalP"/>
    </source>
</evidence>
<evidence type="ECO:0000256" key="1">
    <source>
        <dbReference type="ARBA" id="ARBA00004170"/>
    </source>
</evidence>
<dbReference type="InterPro" id="IPR013822">
    <property type="entry name" value="Signal_recog_particl_SRP54_hlx"/>
</dbReference>
<dbReference type="Gene3D" id="3.40.50.300">
    <property type="entry name" value="P-loop containing nucleotide triphosphate hydrolases"/>
    <property type="match status" value="1"/>
</dbReference>
<evidence type="ECO:0000256" key="6">
    <source>
        <dbReference type="ARBA" id="ARBA00023136"/>
    </source>
</evidence>
<organism evidence="10">
    <name type="scientific">Guillardia theta (strain CCMP2712)</name>
    <name type="common">Cryptophyte</name>
    <dbReference type="NCBI Taxonomy" id="905079"/>
    <lineage>
        <taxon>Eukaryota</taxon>
        <taxon>Cryptophyceae</taxon>
        <taxon>Pyrenomonadales</taxon>
        <taxon>Geminigeraceae</taxon>
        <taxon>Guillardia</taxon>
    </lineage>
</organism>
<dbReference type="InterPro" id="IPR000897">
    <property type="entry name" value="SRP54_GTPase_dom"/>
</dbReference>
<dbReference type="GO" id="GO:0005047">
    <property type="term" value="F:signal recognition particle binding"/>
    <property type="evidence" value="ECO:0007669"/>
    <property type="project" value="TreeGrafter"/>
</dbReference>
<dbReference type="GO" id="GO:0006614">
    <property type="term" value="P:SRP-dependent cotranslational protein targeting to membrane"/>
    <property type="evidence" value="ECO:0007669"/>
    <property type="project" value="InterPro"/>
</dbReference>
<evidence type="ECO:0000256" key="3">
    <source>
        <dbReference type="ARBA" id="ARBA00008531"/>
    </source>
</evidence>
<evidence type="ECO:0000256" key="2">
    <source>
        <dbReference type="ARBA" id="ARBA00004229"/>
    </source>
</evidence>
<dbReference type="GO" id="GO:0005525">
    <property type="term" value="F:GTP binding"/>
    <property type="evidence" value="ECO:0007669"/>
    <property type="project" value="UniProtKB-KW"/>
</dbReference>
<dbReference type="KEGG" id="gtt:GUITHDRAFT_86810"/>
<keyword evidence="6" id="KW-0472">Membrane</keyword>
<dbReference type="GO" id="GO:0009507">
    <property type="term" value="C:chloroplast"/>
    <property type="evidence" value="ECO:0007669"/>
    <property type="project" value="UniProtKB-SubCell"/>
</dbReference>
<dbReference type="CDD" id="cd17874">
    <property type="entry name" value="FtsY"/>
    <property type="match status" value="1"/>
</dbReference>
<reference evidence="11" key="3">
    <citation type="submission" date="2016-03" db="UniProtKB">
        <authorList>
            <consortium name="EnsemblProtists"/>
        </authorList>
    </citation>
    <scope>IDENTIFICATION</scope>
</reference>
<feature type="chain" id="PRO_5008771162" description="SRP54-type proteins GTP-binding domain-containing protein" evidence="8">
    <location>
        <begin position="25"/>
        <end position="377"/>
    </location>
</feature>
<dbReference type="PANTHER" id="PTHR43134">
    <property type="entry name" value="SIGNAL RECOGNITION PARTICLE RECEPTOR SUBUNIT ALPHA"/>
    <property type="match status" value="1"/>
</dbReference>
<dbReference type="FunFam" id="3.40.50.300:FF:000053">
    <property type="entry name" value="Signal recognition particle receptor FtsY"/>
    <property type="match status" value="1"/>
</dbReference>
<dbReference type="SUPFAM" id="SSF47364">
    <property type="entry name" value="Domain of the SRP/SRP receptor G-proteins"/>
    <property type="match status" value="1"/>
</dbReference>
<dbReference type="GeneID" id="17303023"/>
<dbReference type="EnsemblProtists" id="EKX46371">
    <property type="protein sequence ID" value="EKX46371"/>
    <property type="gene ID" value="GUITHDRAFT_86810"/>
</dbReference>
<keyword evidence="12" id="KW-1185">Reference proteome</keyword>
<evidence type="ECO:0000256" key="5">
    <source>
        <dbReference type="ARBA" id="ARBA00023134"/>
    </source>
</evidence>
<dbReference type="OrthoDB" id="1727884at2759"/>
<reference evidence="10 12" key="1">
    <citation type="journal article" date="2012" name="Nature">
        <title>Algal genomes reveal evolutionary mosaicism and the fate of nucleomorphs.</title>
        <authorList>
            <consortium name="DOE Joint Genome Institute"/>
            <person name="Curtis B.A."/>
            <person name="Tanifuji G."/>
            <person name="Burki F."/>
            <person name="Gruber A."/>
            <person name="Irimia M."/>
            <person name="Maruyama S."/>
            <person name="Arias M.C."/>
            <person name="Ball S.G."/>
            <person name="Gile G.H."/>
            <person name="Hirakawa Y."/>
            <person name="Hopkins J.F."/>
            <person name="Kuo A."/>
            <person name="Rensing S.A."/>
            <person name="Schmutz J."/>
            <person name="Symeonidi A."/>
            <person name="Elias M."/>
            <person name="Eveleigh R.J."/>
            <person name="Herman E.K."/>
            <person name="Klute M.J."/>
            <person name="Nakayama T."/>
            <person name="Obornik M."/>
            <person name="Reyes-Prieto A."/>
            <person name="Armbrust E.V."/>
            <person name="Aves S.J."/>
            <person name="Beiko R.G."/>
            <person name="Coutinho P."/>
            <person name="Dacks J.B."/>
            <person name="Durnford D.G."/>
            <person name="Fast N.M."/>
            <person name="Green B.R."/>
            <person name="Grisdale C.J."/>
            <person name="Hempel F."/>
            <person name="Henrissat B."/>
            <person name="Hoppner M.P."/>
            <person name="Ishida K."/>
            <person name="Kim E."/>
            <person name="Koreny L."/>
            <person name="Kroth P.G."/>
            <person name="Liu Y."/>
            <person name="Malik S.B."/>
            <person name="Maier U.G."/>
            <person name="McRose D."/>
            <person name="Mock T."/>
            <person name="Neilson J.A."/>
            <person name="Onodera N.T."/>
            <person name="Poole A.M."/>
            <person name="Pritham E.J."/>
            <person name="Richards T.A."/>
            <person name="Rocap G."/>
            <person name="Roy S.W."/>
            <person name="Sarai C."/>
            <person name="Schaack S."/>
            <person name="Shirato S."/>
            <person name="Slamovits C.H."/>
            <person name="Spencer D.F."/>
            <person name="Suzuki S."/>
            <person name="Worden A.Z."/>
            <person name="Zauner S."/>
            <person name="Barry K."/>
            <person name="Bell C."/>
            <person name="Bharti A.K."/>
            <person name="Crow J.A."/>
            <person name="Grimwood J."/>
            <person name="Kramer R."/>
            <person name="Lindquist E."/>
            <person name="Lucas S."/>
            <person name="Salamov A."/>
            <person name="McFadden G.I."/>
            <person name="Lane C.E."/>
            <person name="Keeling P.J."/>
            <person name="Gray M.W."/>
            <person name="Grigoriev I.V."/>
            <person name="Archibald J.M."/>
        </authorList>
    </citation>
    <scope>NUCLEOTIDE SEQUENCE</scope>
    <source>
        <strain evidence="10 12">CCMP2712</strain>
    </source>
</reference>
<dbReference type="HAMAP" id="MF_00920">
    <property type="entry name" value="FtsY"/>
    <property type="match status" value="1"/>
</dbReference>
<dbReference type="Gene3D" id="1.20.120.140">
    <property type="entry name" value="Signal recognition particle SRP54, nucleotide-binding domain"/>
    <property type="match status" value="1"/>
</dbReference>
<dbReference type="STRING" id="905079.L1JCZ1"/>
<dbReference type="PROSITE" id="PS00300">
    <property type="entry name" value="SRP54"/>
    <property type="match status" value="1"/>
</dbReference>
<keyword evidence="4" id="KW-0547">Nucleotide-binding</keyword>
<dbReference type="Proteomes" id="UP000011087">
    <property type="component" value="Unassembled WGS sequence"/>
</dbReference>
<evidence type="ECO:0000256" key="4">
    <source>
        <dbReference type="ARBA" id="ARBA00022741"/>
    </source>
</evidence>
<comment type="subcellular location">
    <subcellularLocation>
        <location evidence="1">Membrane</location>
        <topology evidence="1">Peripheral membrane protein</topology>
    </subcellularLocation>
    <subcellularLocation>
        <location evidence="2">Plastid</location>
        <location evidence="2">Chloroplast</location>
    </subcellularLocation>
</comment>
<dbReference type="eggNOG" id="KOG0780">
    <property type="taxonomic scope" value="Eukaryota"/>
</dbReference>
<dbReference type="SMART" id="SM00963">
    <property type="entry name" value="SRP54_N"/>
    <property type="match status" value="1"/>
</dbReference>
<accession>L1JCZ1</accession>
<evidence type="ECO:0000256" key="7">
    <source>
        <dbReference type="ARBA" id="ARBA00023170"/>
    </source>
</evidence>
<comment type="similarity">
    <text evidence="3">Belongs to the GTP-binding SRP family.</text>
</comment>
<proteinExistence type="inferred from homology"/>
<gene>
    <name evidence="10" type="ORF">GUITHDRAFT_86810</name>
</gene>
<evidence type="ECO:0000313" key="11">
    <source>
        <dbReference type="EnsemblProtists" id="EKX46371"/>
    </source>
</evidence>
<sequence length="377" mass="40886">MSLGCSKILSALLVCTFLASTVDSFQLGSLRPSLRLPSPSRCAARRSTSLRMQQDNFFSKFARTIVEKAKADVDRIDRLFRGLESVRSDMSVIDELLAYWNLDETDQTLEKLEEALIMRDFGVSTSAKICEGLMTSVRNGSIKNYKEIRQAMKDTIVTILESGGNPALILDDQKPAVVLMVGVNGGGKTTTVGKIATKLAEEGKTVMLAAGDTFRAAADLQLEEWAKRSNAILAPTSNPKSPAAVMYDAIDASVSQEVDVLIADTSGRLHTNTNLMKELEKVRGVFEKKMPGKPKEILLVVDATQGQNVLNQARGFNKAVGVTGIVLTKLDGTSKGGVVVSIVDELKIPVKLIGVGEKAKDLMLFDAREYVEALFPN</sequence>
<evidence type="ECO:0000259" key="9">
    <source>
        <dbReference type="PROSITE" id="PS00300"/>
    </source>
</evidence>
<dbReference type="AlphaFoldDB" id="L1JCZ1"/>
<keyword evidence="5" id="KW-0342">GTP-binding</keyword>
<dbReference type="InterPro" id="IPR042101">
    <property type="entry name" value="SRP54_N_sf"/>
</dbReference>
<name>L1JCZ1_GUITC</name>
<keyword evidence="8" id="KW-0732">Signal</keyword>
<reference evidence="12" key="2">
    <citation type="submission" date="2012-11" db="EMBL/GenBank/DDBJ databases">
        <authorList>
            <person name="Kuo A."/>
            <person name="Curtis B.A."/>
            <person name="Tanifuji G."/>
            <person name="Burki F."/>
            <person name="Gruber A."/>
            <person name="Irimia M."/>
            <person name="Maruyama S."/>
            <person name="Arias M.C."/>
            <person name="Ball S.G."/>
            <person name="Gile G.H."/>
            <person name="Hirakawa Y."/>
            <person name="Hopkins J.F."/>
            <person name="Rensing S.A."/>
            <person name="Schmutz J."/>
            <person name="Symeonidi A."/>
            <person name="Elias M."/>
            <person name="Eveleigh R.J."/>
            <person name="Herman E.K."/>
            <person name="Klute M.J."/>
            <person name="Nakayama T."/>
            <person name="Obornik M."/>
            <person name="Reyes-Prieto A."/>
            <person name="Armbrust E.V."/>
            <person name="Aves S.J."/>
            <person name="Beiko R.G."/>
            <person name="Coutinho P."/>
            <person name="Dacks J.B."/>
            <person name="Durnford D.G."/>
            <person name="Fast N.M."/>
            <person name="Green B.R."/>
            <person name="Grisdale C."/>
            <person name="Hempe F."/>
            <person name="Henrissat B."/>
            <person name="Hoppner M.P."/>
            <person name="Ishida K.-I."/>
            <person name="Kim E."/>
            <person name="Koreny L."/>
            <person name="Kroth P.G."/>
            <person name="Liu Y."/>
            <person name="Malik S.-B."/>
            <person name="Maier U.G."/>
            <person name="McRose D."/>
            <person name="Mock T."/>
            <person name="Neilson J.A."/>
            <person name="Onodera N.T."/>
            <person name="Poole A.M."/>
            <person name="Pritham E.J."/>
            <person name="Richards T.A."/>
            <person name="Rocap G."/>
            <person name="Roy S.W."/>
            <person name="Sarai C."/>
            <person name="Schaack S."/>
            <person name="Shirato S."/>
            <person name="Slamovits C.H."/>
            <person name="Spencer D.F."/>
            <person name="Suzuki S."/>
            <person name="Worden A.Z."/>
            <person name="Zauner S."/>
            <person name="Barry K."/>
            <person name="Bell C."/>
            <person name="Bharti A.K."/>
            <person name="Crow J.A."/>
            <person name="Grimwood J."/>
            <person name="Kramer R."/>
            <person name="Lindquist E."/>
            <person name="Lucas S."/>
            <person name="Salamov A."/>
            <person name="McFadden G.I."/>
            <person name="Lane C.E."/>
            <person name="Keeling P.J."/>
            <person name="Gray M.W."/>
            <person name="Grigoriev I.V."/>
            <person name="Archibald J.M."/>
        </authorList>
    </citation>
    <scope>NUCLEOTIDE SEQUENCE</scope>
    <source>
        <strain evidence="12">CCMP2712</strain>
    </source>
</reference>
<dbReference type="GO" id="GO:0003924">
    <property type="term" value="F:GTPase activity"/>
    <property type="evidence" value="ECO:0007669"/>
    <property type="project" value="TreeGrafter"/>
</dbReference>
<dbReference type="InterPro" id="IPR027417">
    <property type="entry name" value="P-loop_NTPase"/>
</dbReference>
<dbReference type="SMART" id="SM00382">
    <property type="entry name" value="AAA"/>
    <property type="match status" value="1"/>
</dbReference>
<dbReference type="RefSeq" id="XP_005833351.1">
    <property type="nucleotide sequence ID" value="XM_005833294.1"/>
</dbReference>
<dbReference type="InterPro" id="IPR004390">
    <property type="entry name" value="SR_rcpt_FtsY"/>
</dbReference>
<dbReference type="EMBL" id="JH992995">
    <property type="protein sequence ID" value="EKX46371.1"/>
    <property type="molecule type" value="Genomic_DNA"/>
</dbReference>
<keyword evidence="7" id="KW-0675">Receptor</keyword>
<evidence type="ECO:0000313" key="10">
    <source>
        <dbReference type="EMBL" id="EKX46371.1"/>
    </source>
</evidence>
<feature type="signal peptide" evidence="8">
    <location>
        <begin position="1"/>
        <end position="24"/>
    </location>
</feature>
<dbReference type="OMA" id="GISDQFQ"/>
<dbReference type="GO" id="GO:0016020">
    <property type="term" value="C:membrane"/>
    <property type="evidence" value="ECO:0007669"/>
    <property type="project" value="UniProtKB-SubCell"/>
</dbReference>
<dbReference type="InterPro" id="IPR003593">
    <property type="entry name" value="AAA+_ATPase"/>
</dbReference>
<dbReference type="PANTHER" id="PTHR43134:SF7">
    <property type="entry name" value="CELL DIVISION PROTEIN FTSY HOMOLOG, CHLOROPLASTIC"/>
    <property type="match status" value="1"/>
</dbReference>
<dbReference type="PaxDb" id="55529-EKX46371"/>
<dbReference type="SMART" id="SM00962">
    <property type="entry name" value="SRP54"/>
    <property type="match status" value="1"/>
</dbReference>
<feature type="domain" description="SRP54-type proteins GTP-binding" evidence="9">
    <location>
        <begin position="349"/>
        <end position="362"/>
    </location>
</feature>
<dbReference type="NCBIfam" id="TIGR00064">
    <property type="entry name" value="ftsY"/>
    <property type="match status" value="1"/>
</dbReference>
<dbReference type="Pfam" id="PF00448">
    <property type="entry name" value="SRP54"/>
    <property type="match status" value="1"/>
</dbReference>
<dbReference type="Pfam" id="PF02881">
    <property type="entry name" value="SRP54_N"/>
    <property type="match status" value="1"/>
</dbReference>